<keyword evidence="5" id="KW-0472">Membrane</keyword>
<dbReference type="FunCoup" id="A0A136JKG0">
    <property type="interactions" value="139"/>
</dbReference>
<dbReference type="InterPro" id="IPR045326">
    <property type="entry name" value="ATG17-like_dom"/>
</dbReference>
<sequence>MASPSSSLQAPHSGRSSTSQHHHQHDFAADSIPVETLVQYLLDAKRSLSSIGLVLRANELVHNARVAHEESVILAAQSSFLRRGISDQVRILLRIRKSMIRTYDSGKREFKLVIKSLDASNSRLEETMSVLRKRIVDKAFRPPGEEPRDLLDFVDEAQVDAMRDALKENIAALQSTQTSFDGDLLRLETDLRNLSKALAPIPAAESPSASADQQSLLHLLESMVNNSHAMAELLASLTKHFDLCVTAVRTTDGGADLARIKAAEASASQGGTEDVSISGVIADQESHMAGQLENMTHEDRAQMLEVLVQDASEVEDVLQELTERIHEMEAEAAQLDEQTNRVKATYMATLEGFKVLEEIGSRLSSYVAAETEFRHRWVEEHNTIEDKMEEMGQLQAFYETYAGSYDGLILEVERRRALEDKVLSIWKKAKDSIDKVVAEDRHQREYFRHEVAEYIPTDLWPGMDAPMREWRLVPATGNDSHSPEALVGSTPSIDRGQIQAAAMRLGRGTR</sequence>
<comment type="similarity">
    <text evidence="1 6">Belongs to the ATG17 family.</text>
</comment>
<dbReference type="EMBL" id="KQ964245">
    <property type="protein sequence ID" value="KXJ97626.1"/>
    <property type="molecule type" value="Genomic_DNA"/>
</dbReference>
<name>A0A136JKG0_9PEZI</name>
<proteinExistence type="inferred from homology"/>
<dbReference type="GO" id="GO:0060090">
    <property type="term" value="F:molecular adaptor activity"/>
    <property type="evidence" value="ECO:0007669"/>
    <property type="project" value="TreeGrafter"/>
</dbReference>
<evidence type="ECO:0000313" key="11">
    <source>
        <dbReference type="Proteomes" id="UP000070501"/>
    </source>
</evidence>
<evidence type="ECO:0000256" key="7">
    <source>
        <dbReference type="SAM" id="Coils"/>
    </source>
</evidence>
<dbReference type="Proteomes" id="UP000070501">
    <property type="component" value="Unassembled WGS sequence"/>
</dbReference>
<dbReference type="GO" id="GO:0000422">
    <property type="term" value="P:autophagy of mitochondrion"/>
    <property type="evidence" value="ECO:0007669"/>
    <property type="project" value="TreeGrafter"/>
</dbReference>
<comment type="subcellular location">
    <subcellularLocation>
        <location evidence="6">Cytoplasm</location>
    </subcellularLocation>
    <subcellularLocation>
        <location evidence="6">Preautophagosomal structure membrane</location>
        <topology evidence="6">Peripheral membrane protein</topology>
    </subcellularLocation>
</comment>
<dbReference type="OrthoDB" id="1937984at2759"/>
<keyword evidence="10" id="KW-0418">Kinase</keyword>
<comment type="function">
    <text evidence="6">Autophagy-specific protein that functions in response to autophagy-inducing signals as a scaffold to recruit other ATG proteins to organize preautophagosomal structure (PAS) formation. Modulates the timing and magnitude of the autophagy response, such as the size of the sequestering vesicles. Plays particularly a role in pexophagy and nucleophagy.</text>
</comment>
<dbReference type="GO" id="GO:0000045">
    <property type="term" value="P:autophagosome assembly"/>
    <property type="evidence" value="ECO:0007669"/>
    <property type="project" value="TreeGrafter"/>
</dbReference>
<dbReference type="InParanoid" id="A0A136JKG0"/>
<evidence type="ECO:0000256" key="5">
    <source>
        <dbReference type="ARBA" id="ARBA00023136"/>
    </source>
</evidence>
<keyword evidence="10" id="KW-0808">Transferase</keyword>
<organism evidence="10 11">
    <name type="scientific">Microdochium bolleyi</name>
    <dbReference type="NCBI Taxonomy" id="196109"/>
    <lineage>
        <taxon>Eukaryota</taxon>
        <taxon>Fungi</taxon>
        <taxon>Dikarya</taxon>
        <taxon>Ascomycota</taxon>
        <taxon>Pezizomycotina</taxon>
        <taxon>Sordariomycetes</taxon>
        <taxon>Xylariomycetidae</taxon>
        <taxon>Xylariales</taxon>
        <taxon>Microdochiaceae</taxon>
        <taxon>Microdochium</taxon>
    </lineage>
</organism>
<dbReference type="GO" id="GO:0016301">
    <property type="term" value="F:kinase activity"/>
    <property type="evidence" value="ECO:0007669"/>
    <property type="project" value="UniProtKB-KW"/>
</dbReference>
<dbReference type="GO" id="GO:0030295">
    <property type="term" value="F:protein kinase activator activity"/>
    <property type="evidence" value="ECO:0007669"/>
    <property type="project" value="TreeGrafter"/>
</dbReference>
<dbReference type="GO" id="GO:0034045">
    <property type="term" value="C:phagophore assembly site membrane"/>
    <property type="evidence" value="ECO:0007669"/>
    <property type="project" value="UniProtKB-SubCell"/>
</dbReference>
<feature type="compositionally biased region" description="Polar residues" evidence="8">
    <location>
        <begin position="1"/>
        <end position="19"/>
    </location>
</feature>
<feature type="coiled-coil region" evidence="7">
    <location>
        <begin position="304"/>
        <end position="345"/>
    </location>
</feature>
<feature type="domain" description="Autophagy protein ATG17-like" evidence="9">
    <location>
        <begin position="47"/>
        <end position="455"/>
    </location>
</feature>
<evidence type="ECO:0000256" key="4">
    <source>
        <dbReference type="ARBA" id="ARBA00023006"/>
    </source>
</evidence>
<dbReference type="AlphaFoldDB" id="A0A136JKG0"/>
<evidence type="ECO:0000256" key="1">
    <source>
        <dbReference type="ARBA" id="ARBA00006259"/>
    </source>
</evidence>
<keyword evidence="11" id="KW-1185">Reference proteome</keyword>
<dbReference type="InterPro" id="IPR007240">
    <property type="entry name" value="Atg17"/>
</dbReference>
<dbReference type="GO" id="GO:0034727">
    <property type="term" value="P:piecemeal microautophagy of the nucleus"/>
    <property type="evidence" value="ECO:0007669"/>
    <property type="project" value="TreeGrafter"/>
</dbReference>
<dbReference type="PANTHER" id="PTHR28005:SF1">
    <property type="entry name" value="AUTOPHAGY-RELATED PROTEIN 17"/>
    <property type="match status" value="1"/>
</dbReference>
<evidence type="ECO:0000259" key="9">
    <source>
        <dbReference type="Pfam" id="PF04108"/>
    </source>
</evidence>
<evidence type="ECO:0000256" key="2">
    <source>
        <dbReference type="ARBA" id="ARBA00013806"/>
    </source>
</evidence>
<dbReference type="STRING" id="196109.A0A136JKG0"/>
<protein>
    <recommendedName>
        <fullName evidence="2 6">Autophagy-related protein 17</fullName>
    </recommendedName>
</protein>
<accession>A0A136JKG0</accession>
<evidence type="ECO:0000313" key="10">
    <source>
        <dbReference type="EMBL" id="KXJ97626.1"/>
    </source>
</evidence>
<evidence type="ECO:0000256" key="6">
    <source>
        <dbReference type="RuleBase" id="RU368080"/>
    </source>
</evidence>
<keyword evidence="7" id="KW-0175">Coiled coil</keyword>
<feature type="region of interest" description="Disordered" evidence="8">
    <location>
        <begin position="1"/>
        <end position="25"/>
    </location>
</feature>
<dbReference type="GO" id="GO:1990316">
    <property type="term" value="C:Atg1/ULK1 kinase complex"/>
    <property type="evidence" value="ECO:0007669"/>
    <property type="project" value="TreeGrafter"/>
</dbReference>
<dbReference type="Pfam" id="PF04108">
    <property type="entry name" value="ATG17_like"/>
    <property type="match status" value="1"/>
</dbReference>
<gene>
    <name evidence="10" type="ORF">Micbo1qcDRAFT_200288</name>
</gene>
<dbReference type="PANTHER" id="PTHR28005">
    <property type="entry name" value="AUTOPHAGY-RELATED PROTEIN 17"/>
    <property type="match status" value="1"/>
</dbReference>
<evidence type="ECO:0000256" key="3">
    <source>
        <dbReference type="ARBA" id="ARBA00022490"/>
    </source>
</evidence>
<keyword evidence="4 6" id="KW-0072">Autophagy</keyword>
<evidence type="ECO:0000256" key="8">
    <source>
        <dbReference type="SAM" id="MobiDB-lite"/>
    </source>
</evidence>
<reference evidence="11" key="1">
    <citation type="submission" date="2016-02" db="EMBL/GenBank/DDBJ databases">
        <title>Draft genome sequence of Microdochium bolleyi, a fungal endophyte of beachgrass.</title>
        <authorList>
            <consortium name="DOE Joint Genome Institute"/>
            <person name="David A.S."/>
            <person name="May G."/>
            <person name="Haridas S."/>
            <person name="Lim J."/>
            <person name="Wang M."/>
            <person name="Labutti K."/>
            <person name="Lipzen A."/>
            <person name="Barry K."/>
            <person name="Grigoriev I.V."/>
        </authorList>
    </citation>
    <scope>NUCLEOTIDE SEQUENCE [LARGE SCALE GENOMIC DNA]</scope>
    <source>
        <strain evidence="11">J235TASD1</strain>
    </source>
</reference>
<keyword evidence="3 6" id="KW-0963">Cytoplasm</keyword>